<evidence type="ECO:0000256" key="1">
    <source>
        <dbReference type="ARBA" id="ARBA00022679"/>
    </source>
</evidence>
<dbReference type="CDD" id="cd03809">
    <property type="entry name" value="GT4_MtfB-like"/>
    <property type="match status" value="1"/>
</dbReference>
<evidence type="ECO:0000259" key="2">
    <source>
        <dbReference type="Pfam" id="PF00534"/>
    </source>
</evidence>
<dbReference type="EMBL" id="MNZO01000028">
    <property type="protein sequence ID" value="OIP87134.1"/>
    <property type="molecule type" value="Genomic_DNA"/>
</dbReference>
<reference evidence="4 5" key="1">
    <citation type="journal article" date="2016" name="Environ. Microbiol.">
        <title>Genomic resolution of a cold subsurface aquifer community provides metabolic insights for novel microbes adapted to high CO concentrations.</title>
        <authorList>
            <person name="Probst A.J."/>
            <person name="Castelle C.J."/>
            <person name="Singh A."/>
            <person name="Brown C.T."/>
            <person name="Anantharaman K."/>
            <person name="Sharon I."/>
            <person name="Hug L.A."/>
            <person name="Burstein D."/>
            <person name="Emerson J.B."/>
            <person name="Thomas B.C."/>
            <person name="Banfield J.F."/>
        </authorList>
    </citation>
    <scope>NUCLEOTIDE SEQUENCE [LARGE SCALE GENOMIC DNA]</scope>
    <source>
        <strain evidence="4">CG2_30_35_20</strain>
    </source>
</reference>
<dbReference type="InterPro" id="IPR001296">
    <property type="entry name" value="Glyco_trans_1"/>
</dbReference>
<feature type="domain" description="Glycosyltransferase subfamily 4-like N-terminal" evidence="3">
    <location>
        <begin position="15"/>
        <end position="174"/>
    </location>
</feature>
<accession>A0A1J5I3Z3</accession>
<gene>
    <name evidence="4" type="ORF">AUK05_02065</name>
</gene>
<dbReference type="Pfam" id="PF13439">
    <property type="entry name" value="Glyco_transf_4"/>
    <property type="match status" value="1"/>
</dbReference>
<dbReference type="Proteomes" id="UP000182344">
    <property type="component" value="Unassembled WGS sequence"/>
</dbReference>
<protein>
    <recommendedName>
        <fullName evidence="6">Glycosyl transferase family 1 domain-containing protein</fullName>
    </recommendedName>
</protein>
<dbReference type="STRING" id="1805376.AUK05_02065"/>
<dbReference type="PANTHER" id="PTHR46401:SF2">
    <property type="entry name" value="GLYCOSYLTRANSFERASE WBBK-RELATED"/>
    <property type="match status" value="1"/>
</dbReference>
<dbReference type="GO" id="GO:0016757">
    <property type="term" value="F:glycosyltransferase activity"/>
    <property type="evidence" value="ECO:0007669"/>
    <property type="project" value="InterPro"/>
</dbReference>
<dbReference type="SUPFAM" id="SSF53756">
    <property type="entry name" value="UDP-Glycosyltransferase/glycogen phosphorylase"/>
    <property type="match status" value="1"/>
</dbReference>
<dbReference type="InterPro" id="IPR028098">
    <property type="entry name" value="Glyco_trans_4-like_N"/>
</dbReference>
<evidence type="ECO:0008006" key="6">
    <source>
        <dbReference type="Google" id="ProtNLM"/>
    </source>
</evidence>
<dbReference type="Gene3D" id="3.40.50.2000">
    <property type="entry name" value="Glycogen Phosphorylase B"/>
    <property type="match status" value="2"/>
</dbReference>
<comment type="caution">
    <text evidence="4">The sequence shown here is derived from an EMBL/GenBank/DDBJ whole genome shotgun (WGS) entry which is preliminary data.</text>
</comment>
<dbReference type="PANTHER" id="PTHR46401">
    <property type="entry name" value="GLYCOSYLTRANSFERASE WBBK-RELATED"/>
    <property type="match status" value="1"/>
</dbReference>
<evidence type="ECO:0000313" key="4">
    <source>
        <dbReference type="EMBL" id="OIP87134.1"/>
    </source>
</evidence>
<dbReference type="GO" id="GO:0009103">
    <property type="term" value="P:lipopolysaccharide biosynthetic process"/>
    <property type="evidence" value="ECO:0007669"/>
    <property type="project" value="TreeGrafter"/>
</dbReference>
<organism evidence="4 5">
    <name type="scientific">Candidatus Shapirobacteria bacterium CG2_30_35_20</name>
    <dbReference type="NCBI Taxonomy" id="1805376"/>
    <lineage>
        <taxon>Bacteria</taxon>
        <taxon>Candidatus Shapironibacteriota</taxon>
    </lineage>
</organism>
<proteinExistence type="predicted"/>
<sequence length="381" mass="43173">MIIGIDVSSIMYGTGVGNYTLNLVANLLKIDKTNQYKLFFSSLRLPLPLEIKKFSAYPNVKIYTFKLPPLALDFLWNRLHILPIEFFIGKCDIFHTSDWTQPPTLKAKTLTTIHDLVPFLYPHWSHPKNIATHNRKMKWAIKQCSKFICVSQSTQKDLQQVFPQINPQQITVIYEAAEKKYADFLKLSTAVQNQKKNKIKNLYDLDKYVLVQGTREPRKNLLNLSLAFEKFIKLHPKSKIVLAITGKSGWGQEVESKSGHIKILGYIPEKDIVALHASAILLATPSFYEGFGLPLVKSLCVGVPVLVSQNTSLSEIAGNAAILVNPNSTDSIYLALEKILTNSHLYQKLSHNAIIQSKKFSWLTTAKQTLNIYKIIYNDLI</sequence>
<dbReference type="AlphaFoldDB" id="A0A1J5I3Z3"/>
<evidence type="ECO:0000259" key="3">
    <source>
        <dbReference type="Pfam" id="PF13439"/>
    </source>
</evidence>
<keyword evidence="1" id="KW-0808">Transferase</keyword>
<name>A0A1J5I3Z3_9BACT</name>
<dbReference type="Pfam" id="PF00534">
    <property type="entry name" value="Glycos_transf_1"/>
    <property type="match status" value="1"/>
</dbReference>
<evidence type="ECO:0000313" key="5">
    <source>
        <dbReference type="Proteomes" id="UP000182344"/>
    </source>
</evidence>
<feature type="domain" description="Glycosyl transferase family 1" evidence="2">
    <location>
        <begin position="194"/>
        <end position="353"/>
    </location>
</feature>